<feature type="non-terminal residue" evidence="1">
    <location>
        <position position="325"/>
    </location>
</feature>
<organism evidence="1">
    <name type="scientific">Salmonella muenchen</name>
    <dbReference type="NCBI Taxonomy" id="596"/>
    <lineage>
        <taxon>Bacteria</taxon>
        <taxon>Pseudomonadati</taxon>
        <taxon>Pseudomonadota</taxon>
        <taxon>Gammaproteobacteria</taxon>
        <taxon>Enterobacterales</taxon>
        <taxon>Enterobacteriaceae</taxon>
        <taxon>Salmonella</taxon>
    </lineage>
</organism>
<dbReference type="AlphaFoldDB" id="A0A5U8XTB4"/>
<gene>
    <name evidence="1" type="ORF">DTU56_24910</name>
</gene>
<accession>A0A5U8XTB4</accession>
<reference evidence="1" key="1">
    <citation type="submission" date="2018-07" db="EMBL/GenBank/DDBJ databases">
        <authorList>
            <person name="Ashton P.M."/>
            <person name="Dallman T."/>
            <person name="Nair S."/>
            <person name="De Pinna E."/>
            <person name="Peters T."/>
            <person name="Grant K."/>
        </authorList>
    </citation>
    <scope>NUCLEOTIDE SEQUENCE</scope>
    <source>
        <strain evidence="1">142535</strain>
    </source>
</reference>
<dbReference type="EMBL" id="AAGUDP010000045">
    <property type="protein sequence ID" value="EBS0566312.1"/>
    <property type="molecule type" value="Genomic_DNA"/>
</dbReference>
<protein>
    <submittedName>
        <fullName evidence="1">Uncharacterized protein</fullName>
    </submittedName>
</protein>
<name>A0A5U8XTB4_SALMU</name>
<evidence type="ECO:0000313" key="1">
    <source>
        <dbReference type="EMBL" id="EBS0566312.1"/>
    </source>
</evidence>
<sequence length="325" mass="37515">MSIKSVFDKFCGSLKIDSRFANSVLAFEKNFVNKNEDHIRFFGNGLLSTEVKWLPSDTARYFSEILNADEEELQKALYAENSVNPEHKVASNAFNLSITYLVHRSLTSSMPQKQKEDVAVKLLSILQYKFLSSILNHFFRWGVNPQIAQRTYESMNFKYDLRVHRNWYNLCEAKSIMMVSRQGLHYQTFIRFGDDDDVQYILSDTQTRARSTIKNITELYYQVRSEGAGISVTSSLMEMEGELGVRDLKRNSSQYRRYLEGIIGDSASFVRQNLVDIVADANPSGNLGYFQATLNYLSSIYNSPKEKKIQEFVKRTLDFSFQLIT</sequence>
<comment type="caution">
    <text evidence="1">The sequence shown here is derived from an EMBL/GenBank/DDBJ whole genome shotgun (WGS) entry which is preliminary data.</text>
</comment>
<proteinExistence type="predicted"/>